<gene>
    <name evidence="4" type="primary">rpl23</name>
    <name evidence="5" type="ORF">Mpt1_c09600</name>
</gene>
<comment type="subunit">
    <text evidence="4">Part of the 50S ribosomal subunit. Contacts protein L29.</text>
</comment>
<dbReference type="RefSeq" id="WP_048113865.1">
    <property type="nucleotide sequence ID" value="NZ_CP010070.1"/>
</dbReference>
<comment type="function">
    <text evidence="4">Binds to 23S rRNA. One of the proteins that surrounds the polypeptide exit tunnel on the outside of the ribosome.</text>
</comment>
<dbReference type="PANTHER" id="PTHR11620">
    <property type="entry name" value="60S RIBOSOMAL PROTEIN L23A"/>
    <property type="match status" value="1"/>
</dbReference>
<dbReference type="GO" id="GO:0005840">
    <property type="term" value="C:ribosome"/>
    <property type="evidence" value="ECO:0007669"/>
    <property type="project" value="UniProtKB-KW"/>
</dbReference>
<keyword evidence="6" id="KW-1185">Reference proteome</keyword>
<dbReference type="GeneID" id="24818623"/>
<keyword evidence="3 4" id="KW-0687">Ribonucleoprotein</keyword>
<proteinExistence type="inferred from homology"/>
<evidence type="ECO:0000256" key="2">
    <source>
        <dbReference type="ARBA" id="ARBA00022980"/>
    </source>
</evidence>
<reference evidence="5 6" key="1">
    <citation type="journal article" date="2014" name="Appl. Environ. Microbiol.">
        <title>Comparative Genome Analysis of 'Candidatus Methanoplasma termitum' Indicates a New Mode of Energy Metabolism in the Seventh Order of Methanogens.</title>
        <authorList>
            <person name="Lang K."/>
            <person name="Schuldes J."/>
            <person name="Klingl A."/>
            <person name="Poehlein A."/>
            <person name="Daniel R."/>
            <person name="Brune A."/>
        </authorList>
    </citation>
    <scope>NUCLEOTIDE SEQUENCE [LARGE SCALE GENOMIC DNA]</scope>
    <source>
        <strain evidence="6">Mpt1</strain>
    </source>
</reference>
<evidence type="ECO:0000256" key="3">
    <source>
        <dbReference type="ARBA" id="ARBA00023274"/>
    </source>
</evidence>
<dbReference type="GO" id="GO:0006412">
    <property type="term" value="P:translation"/>
    <property type="evidence" value="ECO:0007669"/>
    <property type="project" value="UniProtKB-UniRule"/>
</dbReference>
<evidence type="ECO:0000256" key="4">
    <source>
        <dbReference type="HAMAP-Rule" id="MF_01369"/>
    </source>
</evidence>
<dbReference type="KEGG" id="mear:Mpt1_c09600"/>
<dbReference type="InterPro" id="IPR013025">
    <property type="entry name" value="Ribosomal_uL23-like"/>
</dbReference>
<evidence type="ECO:0000313" key="5">
    <source>
        <dbReference type="EMBL" id="AIZ56835.1"/>
    </source>
</evidence>
<dbReference type="Gene3D" id="3.30.70.330">
    <property type="match status" value="1"/>
</dbReference>
<dbReference type="OrthoDB" id="7751at2157"/>
<organism evidence="5 6">
    <name type="scientific">Candidatus Methanoplasma termitum</name>
    <dbReference type="NCBI Taxonomy" id="1577791"/>
    <lineage>
        <taxon>Archaea</taxon>
        <taxon>Methanobacteriati</taxon>
        <taxon>Thermoplasmatota</taxon>
        <taxon>Thermoplasmata</taxon>
        <taxon>Methanomassiliicoccales</taxon>
        <taxon>Methanomassiliicoccaceae</taxon>
        <taxon>Candidatus Methanoplasma</taxon>
    </lineage>
</organism>
<dbReference type="SUPFAM" id="SSF54189">
    <property type="entry name" value="Ribosomal proteins S24e, L23 and L15e"/>
    <property type="match status" value="1"/>
</dbReference>
<keyword evidence="2 4" id="KW-0689">Ribosomal protein</keyword>
<dbReference type="EMBL" id="CP010070">
    <property type="protein sequence ID" value="AIZ56835.1"/>
    <property type="molecule type" value="Genomic_DNA"/>
</dbReference>
<dbReference type="GO" id="GO:1990904">
    <property type="term" value="C:ribonucleoprotein complex"/>
    <property type="evidence" value="ECO:0007669"/>
    <property type="project" value="UniProtKB-KW"/>
</dbReference>
<dbReference type="GO" id="GO:0019843">
    <property type="term" value="F:rRNA binding"/>
    <property type="evidence" value="ECO:0007669"/>
    <property type="project" value="UniProtKB-UniRule"/>
</dbReference>
<evidence type="ECO:0000256" key="1">
    <source>
        <dbReference type="ARBA" id="ARBA00006700"/>
    </source>
</evidence>
<dbReference type="HAMAP" id="MF_01369_A">
    <property type="entry name" value="Ribosomal_uL23_A"/>
    <property type="match status" value="1"/>
</dbReference>
<dbReference type="AlphaFoldDB" id="A0A0A7LCB7"/>
<evidence type="ECO:0000313" key="6">
    <source>
        <dbReference type="Proteomes" id="UP000030787"/>
    </source>
</evidence>
<dbReference type="Proteomes" id="UP000030787">
    <property type="component" value="Chromosome"/>
</dbReference>
<dbReference type="GO" id="GO:0003735">
    <property type="term" value="F:structural constituent of ribosome"/>
    <property type="evidence" value="ECO:0007669"/>
    <property type="project" value="InterPro"/>
</dbReference>
<dbReference type="InterPro" id="IPR012677">
    <property type="entry name" value="Nucleotide-bd_a/b_plait_sf"/>
</dbReference>
<keyword evidence="4" id="KW-0694">RNA-binding</keyword>
<name>A0A0A7LCB7_9ARCH</name>
<keyword evidence="4" id="KW-0699">rRNA-binding</keyword>
<accession>A0A0A7LCB7</accession>
<dbReference type="Pfam" id="PF00276">
    <property type="entry name" value="Ribosomal_L23"/>
    <property type="match status" value="1"/>
</dbReference>
<protein>
    <recommendedName>
        <fullName evidence="4">Large ribosomal subunit protein uL23</fullName>
    </recommendedName>
</protein>
<comment type="similarity">
    <text evidence="1 4">Belongs to the universal ribosomal protein uL23 family.</text>
</comment>
<sequence length="93" mass="10736">MKQSDILIRPYVTEKTLNLLSGTPTQKFNDGNKIEFIVHRQARKEDIKAAFEERFEVKVERVWTKIQKDGKHAIIKLAEGYSAEDVGMRVGVF</sequence>
<dbReference type="STRING" id="1577791.Mpt1_c09600"/>
<dbReference type="InterPro" id="IPR012678">
    <property type="entry name" value="Ribosomal_uL23/eL15/eS24_sf"/>
</dbReference>
<dbReference type="HOGENOM" id="CLU_037562_4_2_2"/>